<protein>
    <recommendedName>
        <fullName evidence="1">DUF7708 domain-containing protein</fullName>
    </recommendedName>
</protein>
<evidence type="ECO:0000259" key="1">
    <source>
        <dbReference type="Pfam" id="PF24809"/>
    </source>
</evidence>
<comment type="caution">
    <text evidence="2">The sequence shown here is derived from an EMBL/GenBank/DDBJ whole genome shotgun (WGS) entry which is preliminary data.</text>
</comment>
<dbReference type="InterPro" id="IPR056125">
    <property type="entry name" value="DUF7708"/>
</dbReference>
<feature type="domain" description="DUF7708" evidence="1">
    <location>
        <begin position="139"/>
        <end position="276"/>
    </location>
</feature>
<dbReference type="Pfam" id="PF24809">
    <property type="entry name" value="DUF7708"/>
    <property type="match status" value="1"/>
</dbReference>
<reference evidence="2" key="1">
    <citation type="journal article" date="2021" name="Nat. Commun.">
        <title>Genetic determinants of endophytism in the Arabidopsis root mycobiome.</title>
        <authorList>
            <person name="Mesny F."/>
            <person name="Miyauchi S."/>
            <person name="Thiergart T."/>
            <person name="Pickel B."/>
            <person name="Atanasova L."/>
            <person name="Karlsson M."/>
            <person name="Huettel B."/>
            <person name="Barry K.W."/>
            <person name="Haridas S."/>
            <person name="Chen C."/>
            <person name="Bauer D."/>
            <person name="Andreopoulos W."/>
            <person name="Pangilinan J."/>
            <person name="LaButti K."/>
            <person name="Riley R."/>
            <person name="Lipzen A."/>
            <person name="Clum A."/>
            <person name="Drula E."/>
            <person name="Henrissat B."/>
            <person name="Kohler A."/>
            <person name="Grigoriev I.V."/>
            <person name="Martin F.M."/>
            <person name="Hacquard S."/>
        </authorList>
    </citation>
    <scope>NUCLEOTIDE SEQUENCE</scope>
    <source>
        <strain evidence="2">MPI-CAGE-AT-0016</strain>
    </source>
</reference>
<organism evidence="2 3">
    <name type="scientific">Plectosphaerella cucumerina</name>
    <dbReference type="NCBI Taxonomy" id="40658"/>
    <lineage>
        <taxon>Eukaryota</taxon>
        <taxon>Fungi</taxon>
        <taxon>Dikarya</taxon>
        <taxon>Ascomycota</taxon>
        <taxon>Pezizomycotina</taxon>
        <taxon>Sordariomycetes</taxon>
        <taxon>Hypocreomycetidae</taxon>
        <taxon>Glomerellales</taxon>
        <taxon>Plectosphaerellaceae</taxon>
        <taxon>Plectosphaerella</taxon>
    </lineage>
</organism>
<keyword evidence="3" id="KW-1185">Reference proteome</keyword>
<proteinExistence type="predicted"/>
<sequence length="608" mass="67981">MSLNEDRQAFALVRSYSYEVEQRLSESRHTSSEHTLAHALVREQANLEILAEPWRALFGSTDFESRSDPVNEDMTKSAKQLQEIWRDYQNNSKRDDRLNLDDIDPTPEGITRLISNALAARGAQGRQGGWARAKSRFHRVCGGLDSHKSLLNMLPQSSEYVSIFAGSITAIIQASVTHEGMAEDIAEALCKIDEITANCHNDLHLFSTDEMRRRVAELYSAIFQYLGSVSRWLTQKKLKRFGSSFNENLRDSYKGELENIKDKADRIKAYTTQGTQKAVKVGFETSFEQFGVLRQQMARIEQTHAQGLLQLGDVLNQLLKSQSTQYLDEQQAVIRDARRIISRSISPSIFSVEDVTNDNIILQELLDSSQALQAYFERDRFRLKSVGAEASLIPPDIVLGLSDWLKASSSTSSLLWLCADQATFSQDQENPMSMIAAKLIDIVAGVNLSGGGKLYFASYFCRLQRREPLREGNPSKEAQAAVALLYAVIAQLFDIIRQISASDPGVRFEDALCLTPEDILELDGSLKTWDRGLEVLDAVAKVMPSGTLCVIDALHWLDSRGTEAQLRRLVGVLRSSTLKVLFTTSGRCAALAKEMTRGEIRSVACDMF</sequence>
<dbReference type="Proteomes" id="UP000813385">
    <property type="component" value="Unassembled WGS sequence"/>
</dbReference>
<dbReference type="OrthoDB" id="4847639at2759"/>
<accession>A0A8K0TQG4</accession>
<evidence type="ECO:0000313" key="3">
    <source>
        <dbReference type="Proteomes" id="UP000813385"/>
    </source>
</evidence>
<evidence type="ECO:0000313" key="2">
    <source>
        <dbReference type="EMBL" id="KAH7367417.1"/>
    </source>
</evidence>
<name>A0A8K0TQG4_9PEZI</name>
<dbReference type="AlphaFoldDB" id="A0A8K0TQG4"/>
<dbReference type="EMBL" id="JAGPXD010000002">
    <property type="protein sequence ID" value="KAH7367417.1"/>
    <property type="molecule type" value="Genomic_DNA"/>
</dbReference>
<gene>
    <name evidence="2" type="ORF">B0T11DRAFT_275251</name>
</gene>